<dbReference type="RefSeq" id="XP_013417339.1">
    <property type="nucleotide sequence ID" value="XM_013561885.1"/>
</dbReference>
<organism evidence="2 3">
    <name type="scientific">Lingula anatina</name>
    <name type="common">Brachiopod</name>
    <name type="synonym">Lingula unguis</name>
    <dbReference type="NCBI Taxonomy" id="7574"/>
    <lineage>
        <taxon>Eukaryota</taxon>
        <taxon>Metazoa</taxon>
        <taxon>Spiralia</taxon>
        <taxon>Lophotrochozoa</taxon>
        <taxon>Brachiopoda</taxon>
        <taxon>Linguliformea</taxon>
        <taxon>Lingulata</taxon>
        <taxon>Lingulida</taxon>
        <taxon>Linguloidea</taxon>
        <taxon>Lingulidae</taxon>
        <taxon>Lingula</taxon>
    </lineage>
</organism>
<dbReference type="GeneID" id="106178622"/>
<dbReference type="SUPFAM" id="SSF56112">
    <property type="entry name" value="Protein kinase-like (PK-like)"/>
    <property type="match status" value="1"/>
</dbReference>
<sequence>MADQDSCPISLDEIDALSNLREGIRKLRELGIDHAGVKNVADVVLRLRKFLKEHGIGMAEDPLNAAELMADALEEDKVTRQQLQEFYKDTIDYISGLPERRRHDLNQNIPRVEERLHETVEELSKNQSGILVAGETGAGKSCLLNLLLGEDLLPTDFFSCTAVLCELRYIYVINSMVAGGVQDDRLQDLLSEAVRGKLDSEEEDTGTEKLASGARLFDPSTVMFVLNKWDQVPDKDKTYVFQDTLRKIQKICDGFTADQLFPLSVTKAQSALKQGCATPEFSKFLVGLRKLFPKTLKSYQEVKYRLVVHILRRSAFHLKTALSIFERPEELELKAAEIIRQIEQIKKGVEEMHFELQGMLNTKAQQTVQQIKDYLNMNNERVLKWKDSDCPKPTERWDDLYQQANTLVLGRIRELLEEWNTDTEFFKNAQKEIIENFHEKFNTIENQIALLEGQLTGNDMLLVEDANPTDLKDGEDTATFTISTTAKVIIGVTFPLWFPIGVAAAPFLAPFALESVLKKLKEKKQIKEYKKHKAVVMESISEKVLEDFIEGNLLRKVMGYLKSAVATWDNKLKSILKLLHDDLLLTKGLLSESQTAELKLQLYQKVLQRNDALQGNLGLLYVTKIREDINANTEIHWILPAVAAGSFGENEFYAVTLLSRNNMKATAKVMKQCATAENVGEAILEEEILRRLNRTPNIIKFVGTSAIIEPDGNRRLVILMEYCPQTLAYMFSADVASPKGRQEIINPGLKQPLDPGVVRSFADFGGQICTGLKYLHSLGYIHRDLKLENILVTDEDEVRLADVGLTKRQCDITGTLCGRLVYMAPEILKKEKYGAPADMYTFDWSPIITLEGFTPPLPEWCQELKKLLSPTPSERPTAKEMERFLAKAKDTIDKR</sequence>
<dbReference type="InterPro" id="IPR045063">
    <property type="entry name" value="Dynamin_N"/>
</dbReference>
<gene>
    <name evidence="3" type="primary">LOC106178622</name>
</gene>
<evidence type="ECO:0000313" key="3">
    <source>
        <dbReference type="RefSeq" id="XP_013417339.1"/>
    </source>
</evidence>
<dbReference type="InParanoid" id="A0A1S3K4J5"/>
<dbReference type="KEGG" id="lak:106178622"/>
<dbReference type="Proteomes" id="UP000085678">
    <property type="component" value="Unplaced"/>
</dbReference>
<dbReference type="PROSITE" id="PS50011">
    <property type="entry name" value="PROTEIN_KINASE_DOM"/>
    <property type="match status" value="1"/>
</dbReference>
<dbReference type="Pfam" id="PF00350">
    <property type="entry name" value="Dynamin_N"/>
    <property type="match status" value="1"/>
</dbReference>
<dbReference type="PROSITE" id="PS00108">
    <property type="entry name" value="PROTEIN_KINASE_ST"/>
    <property type="match status" value="1"/>
</dbReference>
<dbReference type="InterPro" id="IPR011009">
    <property type="entry name" value="Kinase-like_dom_sf"/>
</dbReference>
<reference evidence="3" key="1">
    <citation type="submission" date="2025-08" db="UniProtKB">
        <authorList>
            <consortium name="RefSeq"/>
        </authorList>
    </citation>
    <scope>IDENTIFICATION</scope>
    <source>
        <tissue evidence="3">Gonads</tissue>
    </source>
</reference>
<dbReference type="InterPro" id="IPR025662">
    <property type="entry name" value="Sigma_54_int_dom_ATP-bd_1"/>
</dbReference>
<feature type="domain" description="Protein kinase" evidence="1">
    <location>
        <begin position="606"/>
        <end position="895"/>
    </location>
</feature>
<evidence type="ECO:0000313" key="2">
    <source>
        <dbReference type="Proteomes" id="UP000085678"/>
    </source>
</evidence>
<proteinExistence type="predicted"/>
<keyword evidence="2" id="KW-1185">Reference proteome</keyword>
<dbReference type="InterPro" id="IPR000719">
    <property type="entry name" value="Prot_kinase_dom"/>
</dbReference>
<name>A0A1S3K4J5_LINAN</name>
<dbReference type="SUPFAM" id="SSF52540">
    <property type="entry name" value="P-loop containing nucleoside triphosphate hydrolases"/>
    <property type="match status" value="1"/>
</dbReference>
<dbReference type="PROSITE" id="PS00675">
    <property type="entry name" value="SIGMA54_INTERACT_1"/>
    <property type="match status" value="1"/>
</dbReference>
<dbReference type="InterPro" id="IPR027417">
    <property type="entry name" value="P-loop_NTPase"/>
</dbReference>
<dbReference type="PANTHER" id="PTHR26392">
    <property type="entry name" value="MITOGEN-ACTIVATED PROTEIN KINASE KINASE KINASE 7-RELATED"/>
    <property type="match status" value="1"/>
</dbReference>
<dbReference type="CDD" id="cd00180">
    <property type="entry name" value="PKc"/>
    <property type="match status" value="1"/>
</dbReference>
<dbReference type="Gene3D" id="3.40.50.300">
    <property type="entry name" value="P-loop containing nucleotide triphosphate hydrolases"/>
    <property type="match status" value="1"/>
</dbReference>
<dbReference type="OrthoDB" id="4062651at2759"/>
<dbReference type="Gene3D" id="1.10.510.10">
    <property type="entry name" value="Transferase(Phosphotransferase) domain 1"/>
    <property type="match status" value="1"/>
</dbReference>
<dbReference type="SMART" id="SM00220">
    <property type="entry name" value="S_TKc"/>
    <property type="match status" value="1"/>
</dbReference>
<dbReference type="GO" id="GO:0005524">
    <property type="term" value="F:ATP binding"/>
    <property type="evidence" value="ECO:0007669"/>
    <property type="project" value="InterPro"/>
</dbReference>
<dbReference type="InterPro" id="IPR008271">
    <property type="entry name" value="Ser/Thr_kinase_AS"/>
</dbReference>
<protein>
    <submittedName>
        <fullName evidence="3">Uncharacterized protein LOC106178622</fullName>
    </submittedName>
</protein>
<dbReference type="AlphaFoldDB" id="A0A1S3K4J5"/>
<dbReference type="PANTHER" id="PTHR26392:SF92">
    <property type="entry name" value="PROTEIN KINASE DOMAIN-CONTAINING PROTEIN"/>
    <property type="match status" value="1"/>
</dbReference>
<dbReference type="Pfam" id="PF00069">
    <property type="entry name" value="Pkinase"/>
    <property type="match status" value="1"/>
</dbReference>
<accession>A0A1S3K4J5</accession>
<evidence type="ECO:0000259" key="1">
    <source>
        <dbReference type="PROSITE" id="PS50011"/>
    </source>
</evidence>
<dbReference type="GO" id="GO:0004672">
    <property type="term" value="F:protein kinase activity"/>
    <property type="evidence" value="ECO:0007669"/>
    <property type="project" value="InterPro"/>
</dbReference>